<dbReference type="EMBL" id="JARJCW010000003">
    <property type="protein sequence ID" value="KAJ7226903.1"/>
    <property type="molecule type" value="Genomic_DNA"/>
</dbReference>
<accession>A0AAD7E3M6</accession>
<organism evidence="1 2">
    <name type="scientific">Mycena pura</name>
    <dbReference type="NCBI Taxonomy" id="153505"/>
    <lineage>
        <taxon>Eukaryota</taxon>
        <taxon>Fungi</taxon>
        <taxon>Dikarya</taxon>
        <taxon>Basidiomycota</taxon>
        <taxon>Agaricomycotina</taxon>
        <taxon>Agaricomycetes</taxon>
        <taxon>Agaricomycetidae</taxon>
        <taxon>Agaricales</taxon>
        <taxon>Marasmiineae</taxon>
        <taxon>Mycenaceae</taxon>
        <taxon>Mycena</taxon>
    </lineage>
</organism>
<evidence type="ECO:0000313" key="2">
    <source>
        <dbReference type="Proteomes" id="UP001219525"/>
    </source>
</evidence>
<keyword evidence="2" id="KW-1185">Reference proteome</keyword>
<proteinExistence type="predicted"/>
<dbReference type="Proteomes" id="UP001219525">
    <property type="component" value="Unassembled WGS sequence"/>
</dbReference>
<evidence type="ECO:0000313" key="1">
    <source>
        <dbReference type="EMBL" id="KAJ7226903.1"/>
    </source>
</evidence>
<gene>
    <name evidence="1" type="ORF">GGX14DRAFT_627460</name>
</gene>
<dbReference type="AlphaFoldDB" id="A0AAD7E3M6"/>
<reference evidence="1" key="1">
    <citation type="submission" date="2023-03" db="EMBL/GenBank/DDBJ databases">
        <title>Massive genome expansion in bonnet fungi (Mycena s.s.) driven by repeated elements and novel gene families across ecological guilds.</title>
        <authorList>
            <consortium name="Lawrence Berkeley National Laboratory"/>
            <person name="Harder C.B."/>
            <person name="Miyauchi S."/>
            <person name="Viragh M."/>
            <person name="Kuo A."/>
            <person name="Thoen E."/>
            <person name="Andreopoulos B."/>
            <person name="Lu D."/>
            <person name="Skrede I."/>
            <person name="Drula E."/>
            <person name="Henrissat B."/>
            <person name="Morin E."/>
            <person name="Kohler A."/>
            <person name="Barry K."/>
            <person name="LaButti K."/>
            <person name="Morin E."/>
            <person name="Salamov A."/>
            <person name="Lipzen A."/>
            <person name="Mereny Z."/>
            <person name="Hegedus B."/>
            <person name="Baldrian P."/>
            <person name="Stursova M."/>
            <person name="Weitz H."/>
            <person name="Taylor A."/>
            <person name="Grigoriev I.V."/>
            <person name="Nagy L.G."/>
            <person name="Martin F."/>
            <person name="Kauserud H."/>
        </authorList>
    </citation>
    <scope>NUCLEOTIDE SEQUENCE</scope>
    <source>
        <strain evidence="1">9144</strain>
    </source>
</reference>
<sequence length="138" mass="15570">MAVNAGFVFKFTAPVVCCFLCGGFVSRLRPRIDDSAGVERLGLPAYLDFTFYQVLTGFHRLGNWNRTFDGNNHDQHVKPERSTMPDVQGIPFEARPGEDWFHPSQYVLNLIDGLQGGIDPQPYFKVTADCVFGYATRF</sequence>
<comment type="caution">
    <text evidence="1">The sequence shown here is derived from an EMBL/GenBank/DDBJ whole genome shotgun (WGS) entry which is preliminary data.</text>
</comment>
<name>A0AAD7E3M6_9AGAR</name>
<protein>
    <submittedName>
        <fullName evidence="1">Uncharacterized protein</fullName>
    </submittedName>
</protein>